<comment type="function">
    <text evidence="1">Catalyzes an early step in riboflavin biosynthesis, the NADPH-dependent reduction of the ribose side chain of 2,5-diamino-6-ribosylamino-4(3H)-pyrimidinone 5'-phosphate, yielding 2,5-diamino-6-ribitylamino-4(3H)-pyrimidinone 5'-phosphate.</text>
</comment>
<evidence type="ECO:0000256" key="5">
    <source>
        <dbReference type="ARBA" id="ARBA00015035"/>
    </source>
</evidence>
<evidence type="ECO:0000256" key="2">
    <source>
        <dbReference type="ARBA" id="ARBA00005104"/>
    </source>
</evidence>
<dbReference type="EC" id="1.1.1.302" evidence="4"/>
<sequence length="281" mass="30224">MAAPTRDVLYYDESQRTPLTPYLPSQILSSSSSKPHVTLTFATSLDSSIALAPGTQTHLSGPSSKAMTHFLRSCHSAILIGVGTALADNPSLNCRLSGVGGYGGSGLDNQPRPIILDPSARWGDLEGRKVIQLAREGKGKAPIIFFRRDVWEERMGDEEFRERMKVLEECGGGYYLVAPAKGEKFAWVDILGGLKEVGIRSVMIEGGGAVINELLGPENFPLVDSVIITIAPTWLGRGGVLVSPEERRTNGVQVPVGRLTDVKWVPLGEDVVCCGRPNLNG</sequence>
<dbReference type="Proteomes" id="UP000799536">
    <property type="component" value="Unassembled WGS sequence"/>
</dbReference>
<proteinExistence type="inferred from homology"/>
<evidence type="ECO:0000256" key="7">
    <source>
        <dbReference type="ARBA" id="ARBA00022857"/>
    </source>
</evidence>
<dbReference type="EMBL" id="ML993898">
    <property type="protein sequence ID" value="KAF2203622.1"/>
    <property type="molecule type" value="Genomic_DNA"/>
</dbReference>
<evidence type="ECO:0000313" key="14">
    <source>
        <dbReference type="EMBL" id="KAF2203622.1"/>
    </source>
</evidence>
<keyword evidence="6" id="KW-0686">Riboflavin biosynthesis</keyword>
<reference evidence="14" key="1">
    <citation type="journal article" date="2020" name="Stud. Mycol.">
        <title>101 Dothideomycetes genomes: a test case for predicting lifestyles and emergence of pathogens.</title>
        <authorList>
            <person name="Haridas S."/>
            <person name="Albert R."/>
            <person name="Binder M."/>
            <person name="Bloem J."/>
            <person name="Labutti K."/>
            <person name="Salamov A."/>
            <person name="Andreopoulos B."/>
            <person name="Baker S."/>
            <person name="Barry K."/>
            <person name="Bills G."/>
            <person name="Bluhm B."/>
            <person name="Cannon C."/>
            <person name="Castanera R."/>
            <person name="Culley D."/>
            <person name="Daum C."/>
            <person name="Ezra D."/>
            <person name="Gonzalez J."/>
            <person name="Henrissat B."/>
            <person name="Kuo A."/>
            <person name="Liang C."/>
            <person name="Lipzen A."/>
            <person name="Lutzoni F."/>
            <person name="Magnuson J."/>
            <person name="Mondo S."/>
            <person name="Nolan M."/>
            <person name="Ohm R."/>
            <person name="Pangilinan J."/>
            <person name="Park H.-J."/>
            <person name="Ramirez L."/>
            <person name="Alfaro M."/>
            <person name="Sun H."/>
            <person name="Tritt A."/>
            <person name="Yoshinaga Y."/>
            <person name="Zwiers L.-H."/>
            <person name="Turgeon B."/>
            <person name="Goodwin S."/>
            <person name="Spatafora J."/>
            <person name="Crous P."/>
            <person name="Grigoriev I."/>
        </authorList>
    </citation>
    <scope>NUCLEOTIDE SEQUENCE</scope>
    <source>
        <strain evidence="14">ATCC 74209</strain>
    </source>
</reference>
<comment type="catalytic activity">
    <reaction evidence="12">
        <text>2,5-diamino-6-(1-D-ribitylamino)pyrimidin-4(3H)-one 5'-phosphate + NADP(+) = 2,5-diamino-6-(1-D-ribosylamino)pyrimidin-4(3H)-one 5'-phosphate + NADPH + H(+)</text>
        <dbReference type="Rhea" id="RHEA:27278"/>
        <dbReference type="ChEBI" id="CHEBI:15378"/>
        <dbReference type="ChEBI" id="CHEBI:57783"/>
        <dbReference type="ChEBI" id="CHEBI:58349"/>
        <dbReference type="ChEBI" id="CHEBI:58890"/>
        <dbReference type="ChEBI" id="CHEBI:59545"/>
        <dbReference type="EC" id="1.1.1.302"/>
    </reaction>
</comment>
<keyword evidence="15" id="KW-1185">Reference proteome</keyword>
<dbReference type="GO" id="GO:0009231">
    <property type="term" value="P:riboflavin biosynthetic process"/>
    <property type="evidence" value="ECO:0007669"/>
    <property type="project" value="UniProtKB-KW"/>
</dbReference>
<dbReference type="OrthoDB" id="5432at2759"/>
<dbReference type="AlphaFoldDB" id="A0A9P4JUI9"/>
<accession>A0A9P4JUI9</accession>
<evidence type="ECO:0000256" key="4">
    <source>
        <dbReference type="ARBA" id="ARBA00012851"/>
    </source>
</evidence>
<evidence type="ECO:0000256" key="11">
    <source>
        <dbReference type="ARBA" id="ARBA00047550"/>
    </source>
</evidence>
<comment type="catalytic activity">
    <reaction evidence="11">
        <text>2,5-diamino-6-(1-D-ribitylamino)pyrimidin-4(3H)-one 5'-phosphate + NAD(+) = 2,5-diamino-6-(1-D-ribosylamino)pyrimidin-4(3H)-one 5'-phosphate + NADH + H(+)</text>
        <dbReference type="Rhea" id="RHEA:27274"/>
        <dbReference type="ChEBI" id="CHEBI:15378"/>
        <dbReference type="ChEBI" id="CHEBI:57540"/>
        <dbReference type="ChEBI" id="CHEBI:57945"/>
        <dbReference type="ChEBI" id="CHEBI:58890"/>
        <dbReference type="ChEBI" id="CHEBI:59545"/>
        <dbReference type="EC" id="1.1.1.302"/>
    </reaction>
</comment>
<comment type="pathway">
    <text evidence="2">Cofactor biosynthesis; riboflavin biosynthesis.</text>
</comment>
<dbReference type="GO" id="GO:0008703">
    <property type="term" value="F:5-amino-6-(5-phosphoribosylamino)uracil reductase activity"/>
    <property type="evidence" value="ECO:0007669"/>
    <property type="project" value="InterPro"/>
</dbReference>
<evidence type="ECO:0000259" key="13">
    <source>
        <dbReference type="Pfam" id="PF01872"/>
    </source>
</evidence>
<evidence type="ECO:0000313" key="15">
    <source>
        <dbReference type="Proteomes" id="UP000799536"/>
    </source>
</evidence>
<evidence type="ECO:0000256" key="9">
    <source>
        <dbReference type="ARBA" id="ARBA00030073"/>
    </source>
</evidence>
<comment type="similarity">
    <text evidence="3">Belongs to the HTP reductase family.</text>
</comment>
<dbReference type="PANTHER" id="PTHR38011">
    <property type="entry name" value="DIHYDROFOLATE REDUCTASE FAMILY PROTEIN (AFU_ORTHOLOGUE AFUA_8G06820)"/>
    <property type="match status" value="1"/>
</dbReference>
<keyword evidence="8" id="KW-0560">Oxidoreductase</keyword>
<gene>
    <name evidence="14" type="ORF">GQ43DRAFT_253992</name>
</gene>
<dbReference type="InterPro" id="IPR002734">
    <property type="entry name" value="RibDG_C"/>
</dbReference>
<evidence type="ECO:0000256" key="8">
    <source>
        <dbReference type="ARBA" id="ARBA00023002"/>
    </source>
</evidence>
<organism evidence="14 15">
    <name type="scientific">Delitschia confertaspora ATCC 74209</name>
    <dbReference type="NCBI Taxonomy" id="1513339"/>
    <lineage>
        <taxon>Eukaryota</taxon>
        <taxon>Fungi</taxon>
        <taxon>Dikarya</taxon>
        <taxon>Ascomycota</taxon>
        <taxon>Pezizomycotina</taxon>
        <taxon>Dothideomycetes</taxon>
        <taxon>Pleosporomycetidae</taxon>
        <taxon>Pleosporales</taxon>
        <taxon>Delitschiaceae</taxon>
        <taxon>Delitschia</taxon>
    </lineage>
</organism>
<dbReference type="InterPro" id="IPR050765">
    <property type="entry name" value="Riboflavin_Biosynth_HTPR"/>
</dbReference>
<dbReference type="Gene3D" id="3.40.430.10">
    <property type="entry name" value="Dihydrofolate Reductase, subunit A"/>
    <property type="match status" value="1"/>
</dbReference>
<evidence type="ECO:0000256" key="3">
    <source>
        <dbReference type="ARBA" id="ARBA00009723"/>
    </source>
</evidence>
<evidence type="ECO:0000256" key="1">
    <source>
        <dbReference type="ARBA" id="ARBA00003555"/>
    </source>
</evidence>
<name>A0A9P4JUI9_9PLEO</name>
<evidence type="ECO:0000256" key="10">
    <source>
        <dbReference type="ARBA" id="ARBA00031630"/>
    </source>
</evidence>
<comment type="caution">
    <text evidence="14">The sequence shown here is derived from an EMBL/GenBank/DDBJ whole genome shotgun (WGS) entry which is preliminary data.</text>
</comment>
<dbReference type="InterPro" id="IPR024072">
    <property type="entry name" value="DHFR-like_dom_sf"/>
</dbReference>
<evidence type="ECO:0000256" key="6">
    <source>
        <dbReference type="ARBA" id="ARBA00022619"/>
    </source>
</evidence>
<feature type="domain" description="Bacterial bifunctional deaminase-reductase C-terminal" evidence="13">
    <location>
        <begin position="35"/>
        <end position="272"/>
    </location>
</feature>
<dbReference type="Pfam" id="PF01872">
    <property type="entry name" value="RibD_C"/>
    <property type="match status" value="1"/>
</dbReference>
<protein>
    <recommendedName>
        <fullName evidence="5">2,5-diamino-6-ribosylamino-4(3H)-pyrimidinone 5'-phosphate reductase</fullName>
        <ecNumber evidence="4">1.1.1.302</ecNumber>
    </recommendedName>
    <alternativeName>
        <fullName evidence="10">2,5-diamino-6-(5-phospho-D-ribosylamino)pyrimidin-4(3H)-one reductase</fullName>
    </alternativeName>
    <alternativeName>
        <fullName evidence="9">2,5-diamino-6-ribitylamino-4(3H)-pyrimidinone 5'-phosphate synthase</fullName>
    </alternativeName>
</protein>
<dbReference type="PANTHER" id="PTHR38011:SF7">
    <property type="entry name" value="2,5-DIAMINO-6-RIBOSYLAMINO-4(3H)-PYRIMIDINONE 5'-PHOSPHATE REDUCTASE"/>
    <property type="match status" value="1"/>
</dbReference>
<dbReference type="SUPFAM" id="SSF53597">
    <property type="entry name" value="Dihydrofolate reductase-like"/>
    <property type="match status" value="1"/>
</dbReference>
<evidence type="ECO:0000256" key="12">
    <source>
        <dbReference type="ARBA" id="ARBA00049020"/>
    </source>
</evidence>
<keyword evidence="7" id="KW-0521">NADP</keyword>